<sequence length="48" mass="5720">MTPQEEIESILKRILNRAKAIQALADQNKIDRKRLAKLEARNEHCYWI</sequence>
<dbReference type="EMBL" id="MT142085">
    <property type="protein sequence ID" value="QJA74258.1"/>
    <property type="molecule type" value="Genomic_DNA"/>
</dbReference>
<organism evidence="1">
    <name type="scientific">viral metagenome</name>
    <dbReference type="NCBI Taxonomy" id="1070528"/>
    <lineage>
        <taxon>unclassified sequences</taxon>
        <taxon>metagenomes</taxon>
        <taxon>organismal metagenomes</taxon>
    </lineage>
</organism>
<gene>
    <name evidence="2" type="ORF">MM415A02068_0010</name>
    <name evidence="1" type="ORF">TM448A02356_0009</name>
</gene>
<accession>A0A6H1ZXA8</accession>
<protein>
    <submittedName>
        <fullName evidence="1">Uncharacterized protein</fullName>
    </submittedName>
</protein>
<evidence type="ECO:0000313" key="1">
    <source>
        <dbReference type="EMBL" id="QJA51905.1"/>
    </source>
</evidence>
<evidence type="ECO:0000313" key="2">
    <source>
        <dbReference type="EMBL" id="QJA74258.1"/>
    </source>
</evidence>
<name>A0A6H1ZXA8_9ZZZZ</name>
<dbReference type="EMBL" id="MT144297">
    <property type="protein sequence ID" value="QJA51905.1"/>
    <property type="molecule type" value="Genomic_DNA"/>
</dbReference>
<proteinExistence type="predicted"/>
<dbReference type="AlphaFoldDB" id="A0A6H1ZXA8"/>
<reference evidence="1" key="1">
    <citation type="submission" date="2020-03" db="EMBL/GenBank/DDBJ databases">
        <title>The deep terrestrial virosphere.</title>
        <authorList>
            <person name="Holmfeldt K."/>
            <person name="Nilsson E."/>
            <person name="Simone D."/>
            <person name="Lopez-Fernandez M."/>
            <person name="Wu X."/>
            <person name="de Brujin I."/>
            <person name="Lundin D."/>
            <person name="Andersson A."/>
            <person name="Bertilsson S."/>
            <person name="Dopson M."/>
        </authorList>
    </citation>
    <scope>NUCLEOTIDE SEQUENCE</scope>
    <source>
        <strain evidence="2">MM415A02068</strain>
        <strain evidence="1">TM448A02356</strain>
    </source>
</reference>